<dbReference type="InterPro" id="IPR023213">
    <property type="entry name" value="CAT-like_dom_sf"/>
</dbReference>
<dbReference type="Gene3D" id="4.10.320.10">
    <property type="entry name" value="E3-binding domain"/>
    <property type="match status" value="1"/>
</dbReference>
<dbReference type="SUPFAM" id="SSF51230">
    <property type="entry name" value="Single hybrid motif"/>
    <property type="match status" value="1"/>
</dbReference>
<evidence type="ECO:0000313" key="9">
    <source>
        <dbReference type="EMBL" id="KXG43001.1"/>
    </source>
</evidence>
<dbReference type="GO" id="GO:0016407">
    <property type="term" value="F:acetyltransferase activity"/>
    <property type="evidence" value="ECO:0007669"/>
    <property type="project" value="TreeGrafter"/>
</dbReference>
<dbReference type="SUPFAM" id="SSF47005">
    <property type="entry name" value="Peripheral subunit-binding domain of 2-oxo acid dehydrogenase complex"/>
    <property type="match status" value="1"/>
</dbReference>
<dbReference type="PANTHER" id="PTHR43178:SF5">
    <property type="entry name" value="LIPOAMIDE ACYLTRANSFERASE COMPONENT OF BRANCHED-CHAIN ALPHA-KETO ACID DEHYDROGENASE COMPLEX, MITOCHONDRIAL"/>
    <property type="match status" value="1"/>
</dbReference>
<dbReference type="PANTHER" id="PTHR43178">
    <property type="entry name" value="DIHYDROLIPOAMIDE ACETYLTRANSFERASE COMPONENT OF PYRUVATE DEHYDROGENASE COMPLEX"/>
    <property type="match status" value="1"/>
</dbReference>
<keyword evidence="4 6" id="KW-0450">Lipoyl</keyword>
<evidence type="ECO:0000256" key="2">
    <source>
        <dbReference type="ARBA" id="ARBA00007317"/>
    </source>
</evidence>
<keyword evidence="10" id="KW-1185">Reference proteome</keyword>
<organism evidence="9 10">
    <name type="scientific">Tepidibacillus decaturensis</name>
    <dbReference type="NCBI Taxonomy" id="1413211"/>
    <lineage>
        <taxon>Bacteria</taxon>
        <taxon>Bacillati</taxon>
        <taxon>Bacillota</taxon>
        <taxon>Bacilli</taxon>
        <taxon>Bacillales</taxon>
        <taxon>Bacillaceae</taxon>
        <taxon>Tepidibacillus</taxon>
    </lineage>
</organism>
<dbReference type="PROSITE" id="PS51826">
    <property type="entry name" value="PSBD"/>
    <property type="match status" value="1"/>
</dbReference>
<dbReference type="CDD" id="cd06849">
    <property type="entry name" value="lipoyl_domain"/>
    <property type="match status" value="1"/>
</dbReference>
<reference evidence="9 10" key="1">
    <citation type="submission" date="2016-02" db="EMBL/GenBank/DDBJ databases">
        <title>Draft Genome for Tepidibacillus decaturensis nov. sp. Strain Z9, an Anaerobic, Moderately Thermophilic and Heterotrophic Bacterium from Deep Subsurface of the Illinois Basin, USA.</title>
        <authorList>
            <person name="Dong Y."/>
            <person name="Chang J.Y."/>
            <person name="Sanford R."/>
            <person name="Fouke B.W."/>
        </authorList>
    </citation>
    <scope>NUCLEOTIDE SEQUENCE [LARGE SCALE GENOMIC DNA]</scope>
    <source>
        <strain evidence="9 10">Z9</strain>
    </source>
</reference>
<dbReference type="InterPro" id="IPR003016">
    <property type="entry name" value="2-oxoA_DH_lipoyl-BS"/>
</dbReference>
<evidence type="ECO:0000259" key="7">
    <source>
        <dbReference type="PROSITE" id="PS50968"/>
    </source>
</evidence>
<dbReference type="InterPro" id="IPR036625">
    <property type="entry name" value="E3-bd_dom_sf"/>
</dbReference>
<dbReference type="PROSITE" id="PS00189">
    <property type="entry name" value="LIPOYL"/>
    <property type="match status" value="1"/>
</dbReference>
<comment type="cofactor">
    <cofactor evidence="1 6">
        <name>(R)-lipoate</name>
        <dbReference type="ChEBI" id="CHEBI:83088"/>
    </cofactor>
</comment>
<comment type="caution">
    <text evidence="9">The sequence shown here is derived from an EMBL/GenBank/DDBJ whole genome shotgun (WGS) entry which is preliminary data.</text>
</comment>
<dbReference type="OrthoDB" id="9805770at2"/>
<dbReference type="Gene3D" id="3.30.559.10">
    <property type="entry name" value="Chloramphenicol acetyltransferase-like domain"/>
    <property type="match status" value="1"/>
</dbReference>
<dbReference type="STRING" id="1413211.U473_02395"/>
<dbReference type="Gene3D" id="2.40.50.100">
    <property type="match status" value="1"/>
</dbReference>
<dbReference type="InterPro" id="IPR000089">
    <property type="entry name" value="Biotin_lipoyl"/>
</dbReference>
<dbReference type="RefSeq" id="WP_068722980.1">
    <property type="nucleotide sequence ID" value="NZ_LSKU01000001.1"/>
</dbReference>
<dbReference type="InterPro" id="IPR011053">
    <property type="entry name" value="Single_hybrid_motif"/>
</dbReference>
<dbReference type="Pfam" id="PF00364">
    <property type="entry name" value="Biotin_lipoyl"/>
    <property type="match status" value="1"/>
</dbReference>
<gene>
    <name evidence="9" type="ORF">U473_02395</name>
</gene>
<dbReference type="EC" id="2.3.1.-" evidence="6"/>
<dbReference type="GO" id="GO:0005737">
    <property type="term" value="C:cytoplasm"/>
    <property type="evidence" value="ECO:0007669"/>
    <property type="project" value="TreeGrafter"/>
</dbReference>
<dbReference type="AlphaFoldDB" id="A0A135L1W5"/>
<keyword evidence="3 6" id="KW-0808">Transferase</keyword>
<dbReference type="Pfam" id="PF02817">
    <property type="entry name" value="E3_binding"/>
    <property type="match status" value="1"/>
</dbReference>
<dbReference type="InterPro" id="IPR001078">
    <property type="entry name" value="2-oxoacid_DH_actylTfrase"/>
</dbReference>
<keyword evidence="5 6" id="KW-0012">Acyltransferase</keyword>
<dbReference type="Pfam" id="PF00198">
    <property type="entry name" value="2-oxoacid_dh"/>
    <property type="match status" value="1"/>
</dbReference>
<dbReference type="PROSITE" id="PS50968">
    <property type="entry name" value="BIOTINYL_LIPOYL"/>
    <property type="match status" value="1"/>
</dbReference>
<feature type="domain" description="Peripheral subunit-binding (PSBD)" evidence="8">
    <location>
        <begin position="110"/>
        <end position="147"/>
    </location>
</feature>
<name>A0A135L1W5_9BACI</name>
<evidence type="ECO:0000256" key="5">
    <source>
        <dbReference type="ARBA" id="ARBA00023315"/>
    </source>
</evidence>
<dbReference type="Proteomes" id="UP000070352">
    <property type="component" value="Unassembled WGS sequence"/>
</dbReference>
<dbReference type="SUPFAM" id="SSF52777">
    <property type="entry name" value="CoA-dependent acyltransferases"/>
    <property type="match status" value="1"/>
</dbReference>
<evidence type="ECO:0000256" key="3">
    <source>
        <dbReference type="ARBA" id="ARBA00022679"/>
    </source>
</evidence>
<evidence type="ECO:0000313" key="10">
    <source>
        <dbReference type="Proteomes" id="UP000070352"/>
    </source>
</evidence>
<protein>
    <recommendedName>
        <fullName evidence="6">Dihydrolipoamide acetyltransferase component of pyruvate dehydrogenase complex</fullName>
        <ecNumber evidence="6">2.3.1.-</ecNumber>
    </recommendedName>
</protein>
<dbReference type="InterPro" id="IPR004167">
    <property type="entry name" value="PSBD"/>
</dbReference>
<feature type="domain" description="Lipoyl-binding" evidence="7">
    <location>
        <begin position="1"/>
        <end position="76"/>
    </location>
</feature>
<dbReference type="InterPro" id="IPR050743">
    <property type="entry name" value="2-oxoacid_DH_E2_comp"/>
</dbReference>
<evidence type="ECO:0000256" key="4">
    <source>
        <dbReference type="ARBA" id="ARBA00022823"/>
    </source>
</evidence>
<accession>A0A135L1W5</accession>
<dbReference type="GO" id="GO:0031405">
    <property type="term" value="F:lipoic acid binding"/>
    <property type="evidence" value="ECO:0007669"/>
    <property type="project" value="TreeGrafter"/>
</dbReference>
<sequence length="382" mass="41784">MIEVKLPQTSEEIEESLVVFWHVQEGDQVEEGDTLVDIQTEKAVFEIAAESGGTIKEIKVKRGDSAKVGDILAVIEPAGTIGANDNLKSVLSLGQAKEETAEEKQSTFVRTSPRLRHLAKELGVDLATVRGTGLRGALTEEDIRKAAALESSSVVEGSREIKMSGIRRAIAKRMMESIHHSAQLTETAWADVTELSVLRKKTDIEISWNDLILFAVVKALQKHPALNAHIKDESIIQFDHVHLGIAVDTDKGLLVPVVRNANQLDVFELHTHVVQLAKQAKLGKLSHEELSGSTFTVTNLGAFGIQFFTPIINPPESAILGIGKIEHYLVFEEEKVVEKVRLPLSLTFDHRVIDGAPAARFLQTLSEILADSGQVLKGIKGN</sequence>
<evidence type="ECO:0000256" key="1">
    <source>
        <dbReference type="ARBA" id="ARBA00001938"/>
    </source>
</evidence>
<comment type="similarity">
    <text evidence="2 6">Belongs to the 2-oxoacid dehydrogenase family.</text>
</comment>
<proteinExistence type="inferred from homology"/>
<evidence type="ECO:0000256" key="6">
    <source>
        <dbReference type="RuleBase" id="RU003423"/>
    </source>
</evidence>
<evidence type="ECO:0000259" key="8">
    <source>
        <dbReference type="PROSITE" id="PS51826"/>
    </source>
</evidence>
<dbReference type="EMBL" id="LSKU01000001">
    <property type="protein sequence ID" value="KXG43001.1"/>
    <property type="molecule type" value="Genomic_DNA"/>
</dbReference>